<feature type="region of interest" description="Disordered" evidence="1">
    <location>
        <begin position="32"/>
        <end position="107"/>
    </location>
</feature>
<feature type="non-terminal residue" evidence="2">
    <location>
        <position position="1"/>
    </location>
</feature>
<evidence type="ECO:0000256" key="1">
    <source>
        <dbReference type="SAM" id="MobiDB-lite"/>
    </source>
</evidence>
<accession>A0A8S9XVW7</accession>
<feature type="compositionally biased region" description="Polar residues" evidence="1">
    <location>
        <begin position="77"/>
        <end position="107"/>
    </location>
</feature>
<reference evidence="2" key="1">
    <citation type="journal article" date="2021" name="Mol. Ecol. Resour.">
        <title>Apolygus lucorum genome provides insights into omnivorousness and mesophyll feeding.</title>
        <authorList>
            <person name="Liu Y."/>
            <person name="Liu H."/>
            <person name="Wang H."/>
            <person name="Huang T."/>
            <person name="Liu B."/>
            <person name="Yang B."/>
            <person name="Yin L."/>
            <person name="Li B."/>
            <person name="Zhang Y."/>
            <person name="Zhang S."/>
            <person name="Jiang F."/>
            <person name="Zhang X."/>
            <person name="Ren Y."/>
            <person name="Wang B."/>
            <person name="Wang S."/>
            <person name="Lu Y."/>
            <person name="Wu K."/>
            <person name="Fan W."/>
            <person name="Wang G."/>
        </authorList>
    </citation>
    <scope>NUCLEOTIDE SEQUENCE</scope>
    <source>
        <strain evidence="2">12Hb</strain>
    </source>
</reference>
<name>A0A8S9XVW7_APOLU</name>
<dbReference type="AlphaFoldDB" id="A0A8S9XVW7"/>
<gene>
    <name evidence="2" type="ORF">GE061_010918</name>
</gene>
<evidence type="ECO:0000313" key="2">
    <source>
        <dbReference type="EMBL" id="KAF6213202.1"/>
    </source>
</evidence>
<evidence type="ECO:0000313" key="3">
    <source>
        <dbReference type="Proteomes" id="UP000466442"/>
    </source>
</evidence>
<organism evidence="2 3">
    <name type="scientific">Apolygus lucorum</name>
    <name type="common">Small green plant bug</name>
    <name type="synonym">Lygocoris lucorum</name>
    <dbReference type="NCBI Taxonomy" id="248454"/>
    <lineage>
        <taxon>Eukaryota</taxon>
        <taxon>Metazoa</taxon>
        <taxon>Ecdysozoa</taxon>
        <taxon>Arthropoda</taxon>
        <taxon>Hexapoda</taxon>
        <taxon>Insecta</taxon>
        <taxon>Pterygota</taxon>
        <taxon>Neoptera</taxon>
        <taxon>Paraneoptera</taxon>
        <taxon>Hemiptera</taxon>
        <taxon>Heteroptera</taxon>
        <taxon>Panheteroptera</taxon>
        <taxon>Cimicomorpha</taxon>
        <taxon>Miridae</taxon>
        <taxon>Mirini</taxon>
        <taxon>Apolygus</taxon>
    </lineage>
</organism>
<protein>
    <submittedName>
        <fullName evidence="2">Uncharacterized protein</fullName>
    </submittedName>
</protein>
<dbReference type="EMBL" id="WIXP02000003">
    <property type="protein sequence ID" value="KAF6213202.1"/>
    <property type="molecule type" value="Genomic_DNA"/>
</dbReference>
<comment type="caution">
    <text evidence="2">The sequence shown here is derived from an EMBL/GenBank/DDBJ whole genome shotgun (WGS) entry which is preliminary data.</text>
</comment>
<sequence length="145" mass="15460">MRIRVSGTPNSGSFADILALNELTSRRAAALGSTGEGIRLRRGPEAVPAGAIVRRSHPRESPRPSPGRTPPSWSVPRRSSQLLSPRPTDPSQSHARPHPQSDSLSPREVQSGSVMVWQCRASVSLAAGLLLASILLQPALSHVIK</sequence>
<proteinExistence type="predicted"/>
<keyword evidence="3" id="KW-1185">Reference proteome</keyword>
<dbReference type="Proteomes" id="UP000466442">
    <property type="component" value="Unassembled WGS sequence"/>
</dbReference>